<keyword evidence="5 6" id="KW-0408">Iron</keyword>
<dbReference type="PANTHER" id="PTHR11961">
    <property type="entry name" value="CYTOCHROME C"/>
    <property type="match status" value="1"/>
</dbReference>
<evidence type="ECO:0000256" key="3">
    <source>
        <dbReference type="ARBA" id="ARBA00022723"/>
    </source>
</evidence>
<feature type="region of interest" description="Disordered" evidence="7">
    <location>
        <begin position="175"/>
        <end position="232"/>
    </location>
</feature>
<dbReference type="InterPro" id="IPR009056">
    <property type="entry name" value="Cyt_c-like_dom"/>
</dbReference>
<dbReference type="InterPro" id="IPR036909">
    <property type="entry name" value="Cyt_c-like_dom_sf"/>
</dbReference>
<evidence type="ECO:0000256" key="2">
    <source>
        <dbReference type="ARBA" id="ARBA00022617"/>
    </source>
</evidence>
<dbReference type="InterPro" id="IPR002327">
    <property type="entry name" value="Cyt_c_1A/1B"/>
</dbReference>
<evidence type="ECO:0000256" key="7">
    <source>
        <dbReference type="SAM" id="MobiDB-lite"/>
    </source>
</evidence>
<sequence length="232" mass="24496">MGDLFFNKVAGAILAVGLFIMALNELSGILFPTRGTGELAFPIDLAALDAAAPAAAADDSGPVDFGLLLAGADLSAGERVARRCVACHTFDQGGAHGTGPNMWNVMGRTVASISGFNYSSAMSDYGSDGTQWMFQNMYEYLENPRRYVPGTSMSFAGLRSQDDRINIIAYMRNQADDPIDLPEPLPEEPEAEAEMADAEAEDAAADMAEAEADENGAGDYGDDEGEGDNGED</sequence>
<keyword evidence="3 6" id="KW-0479">Metal-binding</keyword>
<dbReference type="PRINTS" id="PR00604">
    <property type="entry name" value="CYTCHRMECIAB"/>
</dbReference>
<evidence type="ECO:0000313" key="9">
    <source>
        <dbReference type="EMBL" id="KAA5804795.1"/>
    </source>
</evidence>
<dbReference type="GO" id="GO:0046872">
    <property type="term" value="F:metal ion binding"/>
    <property type="evidence" value="ECO:0007669"/>
    <property type="project" value="UniProtKB-KW"/>
</dbReference>
<evidence type="ECO:0000256" key="4">
    <source>
        <dbReference type="ARBA" id="ARBA00022982"/>
    </source>
</evidence>
<dbReference type="RefSeq" id="WP_150021826.1">
    <property type="nucleotide sequence ID" value="NZ_VWOJ01000001.1"/>
</dbReference>
<dbReference type="Proteomes" id="UP000325122">
    <property type="component" value="Unassembled WGS sequence"/>
</dbReference>
<keyword evidence="10" id="KW-1185">Reference proteome</keyword>
<evidence type="ECO:0000313" key="10">
    <source>
        <dbReference type="Proteomes" id="UP000325122"/>
    </source>
</evidence>
<keyword evidence="1" id="KW-0813">Transport</keyword>
<evidence type="ECO:0000256" key="1">
    <source>
        <dbReference type="ARBA" id="ARBA00022448"/>
    </source>
</evidence>
<name>A0A5M6ZLI0_9PROT</name>
<reference evidence="9 10" key="1">
    <citation type="submission" date="2019-09" db="EMBL/GenBank/DDBJ databases">
        <authorList>
            <person name="Kevbrin V."/>
            <person name="Grouzdev D.S."/>
        </authorList>
    </citation>
    <scope>NUCLEOTIDE SEQUENCE [LARGE SCALE GENOMIC DNA]</scope>
    <source>
        <strain evidence="9 10">G-192</strain>
    </source>
</reference>
<dbReference type="Gene3D" id="1.10.760.10">
    <property type="entry name" value="Cytochrome c-like domain"/>
    <property type="match status" value="1"/>
</dbReference>
<evidence type="ECO:0000256" key="5">
    <source>
        <dbReference type="ARBA" id="ARBA00023004"/>
    </source>
</evidence>
<feature type="compositionally biased region" description="Acidic residues" evidence="7">
    <location>
        <begin position="177"/>
        <end position="232"/>
    </location>
</feature>
<evidence type="ECO:0000259" key="8">
    <source>
        <dbReference type="PROSITE" id="PS51007"/>
    </source>
</evidence>
<proteinExistence type="predicted"/>
<keyword evidence="4" id="KW-0249">Electron transport</keyword>
<keyword evidence="2 6" id="KW-0349">Heme</keyword>
<organism evidence="9 10">
    <name type="scientific">Alkalicaulis satelles</name>
    <dbReference type="NCBI Taxonomy" id="2609175"/>
    <lineage>
        <taxon>Bacteria</taxon>
        <taxon>Pseudomonadati</taxon>
        <taxon>Pseudomonadota</taxon>
        <taxon>Alphaproteobacteria</taxon>
        <taxon>Maricaulales</taxon>
        <taxon>Maricaulaceae</taxon>
        <taxon>Alkalicaulis</taxon>
    </lineage>
</organism>
<feature type="domain" description="Cytochrome c" evidence="8">
    <location>
        <begin position="72"/>
        <end position="175"/>
    </location>
</feature>
<dbReference type="AlphaFoldDB" id="A0A5M6ZLI0"/>
<dbReference type="GO" id="GO:0009055">
    <property type="term" value="F:electron transfer activity"/>
    <property type="evidence" value="ECO:0007669"/>
    <property type="project" value="InterPro"/>
</dbReference>
<comment type="caution">
    <text evidence="9">The sequence shown here is derived from an EMBL/GenBank/DDBJ whole genome shotgun (WGS) entry which is preliminary data.</text>
</comment>
<dbReference type="PROSITE" id="PS51007">
    <property type="entry name" value="CYTC"/>
    <property type="match status" value="1"/>
</dbReference>
<dbReference type="GO" id="GO:0020037">
    <property type="term" value="F:heme binding"/>
    <property type="evidence" value="ECO:0007669"/>
    <property type="project" value="InterPro"/>
</dbReference>
<gene>
    <name evidence="9" type="ORF">F1654_01995</name>
</gene>
<protein>
    <submittedName>
        <fullName evidence="9">Cytochrome c family protein</fullName>
    </submittedName>
</protein>
<dbReference type="EMBL" id="VWOJ01000001">
    <property type="protein sequence ID" value="KAA5804795.1"/>
    <property type="molecule type" value="Genomic_DNA"/>
</dbReference>
<dbReference type="SUPFAM" id="SSF46626">
    <property type="entry name" value="Cytochrome c"/>
    <property type="match status" value="1"/>
</dbReference>
<dbReference type="Pfam" id="PF00034">
    <property type="entry name" value="Cytochrom_C"/>
    <property type="match status" value="1"/>
</dbReference>
<accession>A0A5M6ZLI0</accession>
<evidence type="ECO:0000256" key="6">
    <source>
        <dbReference type="PROSITE-ProRule" id="PRU00433"/>
    </source>
</evidence>